<evidence type="ECO:0000313" key="2">
    <source>
        <dbReference type="EMBL" id="ABC67354.1"/>
    </source>
</evidence>
<proteinExistence type="predicted"/>
<accession>Q2LEW1</accession>
<dbReference type="AlphaFoldDB" id="Q2LEW1"/>
<gene>
    <name evidence="2" type="ORF">pRL1.25</name>
</gene>
<geneLocation type="plasmid" evidence="2">
    <name>pRL1</name>
</geneLocation>
<sequence length="125" mass="13922">MNTRRRPVRHTPGGAPQLTAEVEPIAVGDTAPAAKSQTPGLRQSGSQDDDQPRYKTMARMEARIRHDQVTELAKLRRAVAANRTDKAERITDNTLLRVAVDFLLAHRELLQGNTEDELRASVMPE</sequence>
<name>Q2LEW1_9ACTN</name>
<organism evidence="2">
    <name type="scientific">Streptomyces sp. 44030</name>
    <dbReference type="NCBI Taxonomy" id="364102"/>
    <lineage>
        <taxon>Bacteria</taxon>
        <taxon>Bacillati</taxon>
        <taxon>Actinomycetota</taxon>
        <taxon>Actinomycetes</taxon>
        <taxon>Kitasatosporales</taxon>
        <taxon>Streptomycetaceae</taxon>
        <taxon>Streptomyces</taxon>
    </lineage>
</organism>
<dbReference type="EMBL" id="DQ322649">
    <property type="protein sequence ID" value="ABC67354.1"/>
    <property type="molecule type" value="Genomic_DNA"/>
</dbReference>
<evidence type="ECO:0000256" key="1">
    <source>
        <dbReference type="SAM" id="MobiDB-lite"/>
    </source>
</evidence>
<feature type="region of interest" description="Disordered" evidence="1">
    <location>
        <begin position="1"/>
        <end position="54"/>
    </location>
</feature>
<keyword evidence="2" id="KW-0614">Plasmid</keyword>
<feature type="compositionally biased region" description="Polar residues" evidence="1">
    <location>
        <begin position="35"/>
        <end position="46"/>
    </location>
</feature>
<protein>
    <submittedName>
        <fullName evidence="2">Chromosome segregation ATPases protein</fullName>
    </submittedName>
</protein>
<reference evidence="2" key="1">
    <citation type="journal article" date="2006" name="Appl. Environ. Microbiol.">
        <title>Diversity of telomere palindromic sequences and replication genes among Streptomyces linear plasmids.</title>
        <authorList>
            <person name="Zhang R."/>
            <person name="Yang Y."/>
            <person name="Fang P."/>
            <person name="Jiang C."/>
            <person name="Xu L."/>
            <person name="Zhu Y."/>
            <person name="Shen M."/>
            <person name="Xia H."/>
            <person name="Zhao J."/>
            <person name="Chen T."/>
            <person name="Qin Z."/>
        </authorList>
    </citation>
    <scope>NUCLEOTIDE SEQUENCE</scope>
    <source>
        <strain evidence="2">44030</strain>
        <plasmid evidence="2">pRL1</plasmid>
    </source>
</reference>